<gene>
    <name evidence="8" type="primary">comB</name>
    <name evidence="8" type="ORF">AW08_00705</name>
</gene>
<dbReference type="InterPro" id="IPR005238">
    <property type="entry name" value="ComB-like"/>
</dbReference>
<evidence type="ECO:0000256" key="6">
    <source>
        <dbReference type="ARBA" id="ARBA00022842"/>
    </source>
</evidence>
<accession>A0A011NW89</accession>
<dbReference type="GO" id="GO:0050532">
    <property type="term" value="F:2-phosphosulfolactate phosphatase activity"/>
    <property type="evidence" value="ECO:0007669"/>
    <property type="project" value="UniProtKB-EC"/>
</dbReference>
<dbReference type="Proteomes" id="UP000020218">
    <property type="component" value="Unassembled WGS sequence"/>
</dbReference>
<dbReference type="InterPro" id="IPR036702">
    <property type="entry name" value="ComB-like_sf"/>
</dbReference>
<dbReference type="PANTHER" id="PTHR37311">
    <property type="entry name" value="2-PHOSPHOSULFOLACTATE PHOSPHATASE-RELATED"/>
    <property type="match status" value="1"/>
</dbReference>
<dbReference type="SUPFAM" id="SSF142823">
    <property type="entry name" value="ComB-like"/>
    <property type="match status" value="1"/>
</dbReference>
<comment type="cofactor">
    <cofactor evidence="1">
        <name>Mg(2+)</name>
        <dbReference type="ChEBI" id="CHEBI:18420"/>
    </cofactor>
</comment>
<organism evidence="8 9">
    <name type="scientific">Candidatus Accumulibacter adjunctus</name>
    <dbReference type="NCBI Taxonomy" id="1454001"/>
    <lineage>
        <taxon>Bacteria</taxon>
        <taxon>Pseudomonadati</taxon>
        <taxon>Pseudomonadota</taxon>
        <taxon>Betaproteobacteria</taxon>
        <taxon>Candidatus Accumulibacter</taxon>
    </lineage>
</organism>
<keyword evidence="9" id="KW-1185">Reference proteome</keyword>
<dbReference type="EC" id="3.1.3.71" evidence="3"/>
<evidence type="ECO:0000313" key="9">
    <source>
        <dbReference type="Proteomes" id="UP000020218"/>
    </source>
</evidence>
<comment type="caution">
    <text evidence="8">The sequence shown here is derived from an EMBL/GenBank/DDBJ whole genome shotgun (WGS) entry which is preliminary data.</text>
</comment>
<keyword evidence="6" id="KW-0460">Magnesium</keyword>
<evidence type="ECO:0000256" key="7">
    <source>
        <dbReference type="ARBA" id="ARBA00033711"/>
    </source>
</evidence>
<evidence type="ECO:0000256" key="4">
    <source>
        <dbReference type="ARBA" id="ARBA00021948"/>
    </source>
</evidence>
<sequence>MRTRRVFLNRLDPIREPVDAVVVIDVLRSFSTAAYAFVAGAGTIYPVETIAAAFRLQRQLPDAVTTGAVGGGDPIPGFDFGNSPAELQHVHLAGRPLIQTTAAGVRGLTRFRHARALFAGSLVLARATASALLELQPAEVCFVITGEWVDRDGDEDVACADYIDALLQGEQPDPEHYAARVRESDFGRRFLADDNPNLPARDLHLCAQPDRFDFALAAAHVDGHLQIRRLRCAAPGNSSAAGEVRHALRLPATRGTPPAARTDGC</sequence>
<evidence type="ECO:0000313" key="8">
    <source>
        <dbReference type="EMBL" id="EXI68880.1"/>
    </source>
</evidence>
<dbReference type="AlphaFoldDB" id="A0A011NW89"/>
<proteinExistence type="inferred from homology"/>
<protein>
    <recommendedName>
        <fullName evidence="4">Probable 2-phosphosulfolactate phosphatase</fullName>
        <ecNumber evidence="3">3.1.3.71</ecNumber>
    </recommendedName>
</protein>
<dbReference type="EMBL" id="JFAX01000003">
    <property type="protein sequence ID" value="EXI68880.1"/>
    <property type="molecule type" value="Genomic_DNA"/>
</dbReference>
<dbReference type="Gene3D" id="3.90.1560.10">
    <property type="entry name" value="ComB-like"/>
    <property type="match status" value="1"/>
</dbReference>
<dbReference type="PANTHER" id="PTHR37311:SF1">
    <property type="entry name" value="2-PHOSPHOSULFOLACTATE PHOSPHATASE-RELATED"/>
    <property type="match status" value="1"/>
</dbReference>
<dbReference type="Pfam" id="PF04029">
    <property type="entry name" value="2-ph_phosp"/>
    <property type="match status" value="1"/>
</dbReference>
<evidence type="ECO:0000256" key="2">
    <source>
        <dbReference type="ARBA" id="ARBA00009997"/>
    </source>
</evidence>
<comment type="similarity">
    <text evidence="2">Belongs to the ComB family.</text>
</comment>
<dbReference type="GO" id="GO:0050545">
    <property type="term" value="F:sulfopyruvate decarboxylase activity"/>
    <property type="evidence" value="ECO:0007669"/>
    <property type="project" value="TreeGrafter"/>
</dbReference>
<evidence type="ECO:0000256" key="5">
    <source>
        <dbReference type="ARBA" id="ARBA00022801"/>
    </source>
</evidence>
<dbReference type="GO" id="GO:0000287">
    <property type="term" value="F:magnesium ion binding"/>
    <property type="evidence" value="ECO:0007669"/>
    <property type="project" value="InterPro"/>
</dbReference>
<keyword evidence="5 8" id="KW-0378">Hydrolase</keyword>
<dbReference type="PATRIC" id="fig|1454001.3.peg.881"/>
<reference evidence="8" key="1">
    <citation type="submission" date="2014-02" db="EMBL/GenBank/DDBJ databases">
        <title>Expanding our view of genomic diversity in Candidatus Accumulibacter clades.</title>
        <authorList>
            <person name="Skennerton C.T."/>
            <person name="Barr J.J."/>
            <person name="Slater F.R."/>
            <person name="Bond P.L."/>
            <person name="Tyson G.W."/>
        </authorList>
    </citation>
    <scope>NUCLEOTIDE SEQUENCE [LARGE SCALE GENOMIC DNA]</scope>
</reference>
<evidence type="ECO:0000256" key="3">
    <source>
        <dbReference type="ARBA" id="ARBA00012953"/>
    </source>
</evidence>
<name>A0A011NW89_9PROT</name>
<comment type="catalytic activity">
    <reaction evidence="7">
        <text>(2R)-O-phospho-3-sulfolactate + H2O = (2R)-3-sulfolactate + phosphate</text>
        <dbReference type="Rhea" id="RHEA:23416"/>
        <dbReference type="ChEBI" id="CHEBI:15377"/>
        <dbReference type="ChEBI" id="CHEBI:15597"/>
        <dbReference type="ChEBI" id="CHEBI:43474"/>
        <dbReference type="ChEBI" id="CHEBI:58738"/>
        <dbReference type="EC" id="3.1.3.71"/>
    </reaction>
</comment>
<evidence type="ECO:0000256" key="1">
    <source>
        <dbReference type="ARBA" id="ARBA00001946"/>
    </source>
</evidence>